<dbReference type="Pfam" id="PF02080">
    <property type="entry name" value="TrkA_C"/>
    <property type="match status" value="1"/>
</dbReference>
<evidence type="ECO:0000259" key="2">
    <source>
        <dbReference type="PROSITE" id="PS51202"/>
    </source>
</evidence>
<gene>
    <name evidence="3" type="ORF">GCM10009676_10650</name>
</gene>
<name>A0ABP4GM68_9PSEU</name>
<keyword evidence="4" id="KW-1185">Reference proteome</keyword>
<sequence length="253" mass="27241">MDQRACRDERTDHERRAAVPARDEREHGSEREVRHDRHQHPASPAPIRRRNGSDTTNPPIMPHDRPKWTVCHRIGAASPPRVLAPQPEGYGEHVNVEVTPLPGIGVRKEFVAGNGRRIGVVSHRDGTTDLIVSKSDDPDACLASLPLTADEAGALANLLGVPQLVAQLAEEQKDLPGISTRQLTIKAASPYDGRTLGDTAIRTRTGVSVVAVMRAGQIHPSPAPDFVFTARDLVVAVGTAEGLDAATKILHQG</sequence>
<dbReference type="InterPro" id="IPR006037">
    <property type="entry name" value="RCK_C"/>
</dbReference>
<evidence type="ECO:0000313" key="3">
    <source>
        <dbReference type="EMBL" id="GAA1229873.1"/>
    </source>
</evidence>
<dbReference type="PROSITE" id="PS51202">
    <property type="entry name" value="RCK_C"/>
    <property type="match status" value="1"/>
</dbReference>
<reference evidence="4" key="1">
    <citation type="journal article" date="2019" name="Int. J. Syst. Evol. Microbiol.">
        <title>The Global Catalogue of Microorganisms (GCM) 10K type strain sequencing project: providing services to taxonomists for standard genome sequencing and annotation.</title>
        <authorList>
            <consortium name="The Broad Institute Genomics Platform"/>
            <consortium name="The Broad Institute Genome Sequencing Center for Infectious Disease"/>
            <person name="Wu L."/>
            <person name="Ma J."/>
        </authorList>
    </citation>
    <scope>NUCLEOTIDE SEQUENCE [LARGE SCALE GENOMIC DNA]</scope>
    <source>
        <strain evidence="4">JCM 13023</strain>
    </source>
</reference>
<organism evidence="3 4">
    <name type="scientific">Prauserella halophila</name>
    <dbReference type="NCBI Taxonomy" id="185641"/>
    <lineage>
        <taxon>Bacteria</taxon>
        <taxon>Bacillati</taxon>
        <taxon>Actinomycetota</taxon>
        <taxon>Actinomycetes</taxon>
        <taxon>Pseudonocardiales</taxon>
        <taxon>Pseudonocardiaceae</taxon>
        <taxon>Prauserella</taxon>
    </lineage>
</organism>
<feature type="region of interest" description="Disordered" evidence="1">
    <location>
        <begin position="1"/>
        <end position="65"/>
    </location>
</feature>
<evidence type="ECO:0000256" key="1">
    <source>
        <dbReference type="SAM" id="MobiDB-lite"/>
    </source>
</evidence>
<dbReference type="SUPFAM" id="SSF116726">
    <property type="entry name" value="TrkA C-terminal domain-like"/>
    <property type="match status" value="1"/>
</dbReference>
<proteinExistence type="predicted"/>
<dbReference type="InterPro" id="IPR058776">
    <property type="entry name" value="KhtT-like_N"/>
</dbReference>
<dbReference type="InterPro" id="IPR036721">
    <property type="entry name" value="RCK_C_sf"/>
</dbReference>
<accession>A0ABP4GM68</accession>
<protein>
    <recommendedName>
        <fullName evidence="2">RCK C-terminal domain-containing protein</fullName>
    </recommendedName>
</protein>
<dbReference type="Gene3D" id="3.30.70.1450">
    <property type="entry name" value="Regulator of K+ conductance, C-terminal domain"/>
    <property type="match status" value="1"/>
</dbReference>
<dbReference type="PANTHER" id="PTHR30445">
    <property type="entry name" value="K(+)_H(+) ANTIPORTER SUBUNIT KHTT"/>
    <property type="match status" value="1"/>
</dbReference>
<dbReference type="PANTHER" id="PTHR30445:SF8">
    <property type="entry name" value="K(+)_H(+) ANTIPORTER SUBUNIT KHTT"/>
    <property type="match status" value="1"/>
</dbReference>
<dbReference type="EMBL" id="BAAALN010000004">
    <property type="protein sequence ID" value="GAA1229873.1"/>
    <property type="molecule type" value="Genomic_DNA"/>
</dbReference>
<dbReference type="InterPro" id="IPR050144">
    <property type="entry name" value="AAE_transporter"/>
</dbReference>
<comment type="caution">
    <text evidence="3">The sequence shown here is derived from an EMBL/GenBank/DDBJ whole genome shotgun (WGS) entry which is preliminary data.</text>
</comment>
<feature type="domain" description="RCK C-terminal" evidence="2">
    <location>
        <begin position="166"/>
        <end position="252"/>
    </location>
</feature>
<evidence type="ECO:0000313" key="4">
    <source>
        <dbReference type="Proteomes" id="UP001500653"/>
    </source>
</evidence>
<dbReference type="Proteomes" id="UP001500653">
    <property type="component" value="Unassembled WGS sequence"/>
</dbReference>
<dbReference type="Pfam" id="PF25991">
    <property type="entry name" value="KhtT_N"/>
    <property type="match status" value="1"/>
</dbReference>
<feature type="compositionally biased region" description="Basic and acidic residues" evidence="1">
    <location>
        <begin position="1"/>
        <end position="35"/>
    </location>
</feature>